<name>A0A9X3P6J0_9ACTN</name>
<dbReference type="RefSeq" id="WP_270109014.1">
    <property type="nucleotide sequence ID" value="NZ_JAPZVP010000004.1"/>
</dbReference>
<organism evidence="1 2">
    <name type="scientific">Glycomyces luteolus</name>
    <dbReference type="NCBI Taxonomy" id="2670330"/>
    <lineage>
        <taxon>Bacteria</taxon>
        <taxon>Bacillati</taxon>
        <taxon>Actinomycetota</taxon>
        <taxon>Actinomycetes</taxon>
        <taxon>Glycomycetales</taxon>
        <taxon>Glycomycetaceae</taxon>
        <taxon>Glycomyces</taxon>
    </lineage>
</organism>
<evidence type="ECO:0000313" key="2">
    <source>
        <dbReference type="Proteomes" id="UP001146067"/>
    </source>
</evidence>
<dbReference type="EMBL" id="JAPZVP010000004">
    <property type="protein sequence ID" value="MDA1359182.1"/>
    <property type="molecule type" value="Genomic_DNA"/>
</dbReference>
<proteinExistence type="predicted"/>
<gene>
    <name evidence="1" type="ORF">O1R50_06085</name>
</gene>
<dbReference type="Proteomes" id="UP001146067">
    <property type="component" value="Unassembled WGS sequence"/>
</dbReference>
<keyword evidence="2" id="KW-1185">Reference proteome</keyword>
<protein>
    <submittedName>
        <fullName evidence="1">Uncharacterized protein</fullName>
    </submittedName>
</protein>
<evidence type="ECO:0000313" key="1">
    <source>
        <dbReference type="EMBL" id="MDA1359182.1"/>
    </source>
</evidence>
<comment type="caution">
    <text evidence="1">The sequence shown here is derived from an EMBL/GenBank/DDBJ whole genome shotgun (WGS) entry which is preliminary data.</text>
</comment>
<sequence length="428" mass="49065">MSARRWAAGLGGATVLALTAGCGMLGMGGGEDEKSDEERLVEMLNESRRIESELMAAEFRIVQNCLEEQGFTVHEPWSMQTYEEPEQDSLTYGYAHEEFLLPADEAKEWGFGQWANSMEGSEDPASEEYYTAQEEKWEEEEGEWEEPDTTDWDALTPEEQYDWYVAYQGEEYAEYSWGSREDYVGSMEAEEEYVEEELTEEELAALEDEEAAEDEGEIVVEEEEDFQEPKPGGCQLEMIEALYGEPEMVEETYEDEEGGSETYTYWEYRPTNPAYGDTEETMWEDIEADYAAAMGDLQTEFVDCITGRGYEGWEFTEYNSMPIWEFFGVLYYQNASEEEQDMMMGGDSDVEVPPIPEAAGDTYEEWKAYEIQMAVDFSECGEEVGYADASEKAYDEAHVKAYTAIEEDVYAWQEEMNDAIAKAQELIE</sequence>
<accession>A0A9X3P6J0</accession>
<dbReference type="AlphaFoldDB" id="A0A9X3P6J0"/>
<dbReference type="PROSITE" id="PS51257">
    <property type="entry name" value="PROKAR_LIPOPROTEIN"/>
    <property type="match status" value="1"/>
</dbReference>
<reference evidence="1" key="1">
    <citation type="submission" date="2022-12" db="EMBL/GenBank/DDBJ databases">
        <title>Gycomyces niveus sp.nov.,a novel actinomycete isolated from soil in Shouguan.</title>
        <authorList>
            <person name="Yang X."/>
        </authorList>
    </citation>
    <scope>NUCLEOTIDE SEQUENCE</scope>
    <source>
        <strain evidence="1">NEAU-A15</strain>
    </source>
</reference>